<dbReference type="PANTHER" id="PTHR34580">
    <property type="match status" value="1"/>
</dbReference>
<reference evidence="3 4" key="1">
    <citation type="submission" date="2018-05" db="EMBL/GenBank/DDBJ databases">
        <title>Abyssibacter profundi OUC007T gen. nov., sp. nov, a marine bacterium isolated from seawater of the Mariana Trench.</title>
        <authorList>
            <person name="Zhou S."/>
        </authorList>
    </citation>
    <scope>NUCLEOTIDE SEQUENCE [LARGE SCALE GENOMIC DNA]</scope>
    <source>
        <strain evidence="3 4">OUC007</strain>
    </source>
</reference>
<organism evidence="3 4">
    <name type="scientific">Abyssibacter profundi</name>
    <dbReference type="NCBI Taxonomy" id="2182787"/>
    <lineage>
        <taxon>Bacteria</taxon>
        <taxon>Pseudomonadati</taxon>
        <taxon>Pseudomonadota</taxon>
        <taxon>Gammaproteobacteria</taxon>
        <taxon>Chromatiales</taxon>
        <taxon>Oceanococcaceae</taxon>
        <taxon>Abyssibacter</taxon>
    </lineage>
</organism>
<keyword evidence="4" id="KW-1185">Reference proteome</keyword>
<dbReference type="Pfam" id="PF13280">
    <property type="entry name" value="WYL"/>
    <property type="match status" value="1"/>
</dbReference>
<feature type="domain" description="WCX" evidence="2">
    <location>
        <begin position="257"/>
        <end position="329"/>
    </location>
</feature>
<dbReference type="Proteomes" id="UP000251800">
    <property type="component" value="Unassembled WGS sequence"/>
</dbReference>
<evidence type="ECO:0000259" key="1">
    <source>
        <dbReference type="Pfam" id="PF13280"/>
    </source>
</evidence>
<sequence length="340" mass="38889">MKDRKMAGNADTLYRQWVLLQTIPAYPRSITVREIYERLSSDFDTTVRSIQRDLLMLSTKFGIYEEERGRTKHWSWASDAKALTIPGMTPTQALAWSIADSLLQKLAPQGRLEEIQPFLDRAKGVLETESMRRTRRWNDRVAIMHPGMPLRPPSIAPSVRGIVHQAVFDGMQVSVTYKARGRKKASQMRLHPLGLVFRDGVEYLIATVNDYSDPRQLVLHRIMSVQALTDSIVEPEGFDFKAYIQESFAYLESTNELKVRLSIDPYVAEHLFERPLSQDQEIEEVSEDEVIVEASVADSWELRRWIRGLGSAVEVLEPQSLREEIAGELLETVSYYSADS</sequence>
<accession>A0A383XQC3</accession>
<evidence type="ECO:0000313" key="4">
    <source>
        <dbReference type="Proteomes" id="UP000251800"/>
    </source>
</evidence>
<dbReference type="InterPro" id="IPR051534">
    <property type="entry name" value="CBASS_pafABC_assoc_protein"/>
</dbReference>
<evidence type="ECO:0000259" key="2">
    <source>
        <dbReference type="Pfam" id="PF25583"/>
    </source>
</evidence>
<dbReference type="PROSITE" id="PS52050">
    <property type="entry name" value="WYL"/>
    <property type="match status" value="1"/>
</dbReference>
<feature type="domain" description="WYL" evidence="1">
    <location>
        <begin position="163"/>
        <end position="226"/>
    </location>
</feature>
<dbReference type="EMBL" id="QEQK01000017">
    <property type="protein sequence ID" value="PWN54827.1"/>
    <property type="molecule type" value="Genomic_DNA"/>
</dbReference>
<dbReference type="RefSeq" id="WP_109721390.1">
    <property type="nucleotide sequence ID" value="NZ_QEQK01000017.1"/>
</dbReference>
<evidence type="ECO:0000313" key="3">
    <source>
        <dbReference type="EMBL" id="PWN54827.1"/>
    </source>
</evidence>
<comment type="caution">
    <text evidence="3">The sequence shown here is derived from an EMBL/GenBank/DDBJ whole genome shotgun (WGS) entry which is preliminary data.</text>
</comment>
<dbReference type="OrthoDB" id="8595817at2"/>
<proteinExistence type="predicted"/>
<dbReference type="Pfam" id="PF25583">
    <property type="entry name" value="WCX"/>
    <property type="match status" value="1"/>
</dbReference>
<dbReference type="InterPro" id="IPR057727">
    <property type="entry name" value="WCX_dom"/>
</dbReference>
<protein>
    <submittedName>
        <fullName evidence="3">Uncharacterized protein</fullName>
    </submittedName>
</protein>
<name>A0A383XQC3_9GAMM</name>
<dbReference type="InterPro" id="IPR026881">
    <property type="entry name" value="WYL_dom"/>
</dbReference>
<dbReference type="AlphaFoldDB" id="A0A383XQC3"/>
<gene>
    <name evidence="3" type="ORF">DEH80_15285</name>
</gene>
<dbReference type="PANTHER" id="PTHR34580:SF1">
    <property type="entry name" value="PROTEIN PAFC"/>
    <property type="match status" value="1"/>
</dbReference>